<gene>
    <name evidence="2" type="ORF">DM01DRAFT_1333223</name>
</gene>
<organism evidence="2 3">
    <name type="scientific">Hesseltinella vesiculosa</name>
    <dbReference type="NCBI Taxonomy" id="101127"/>
    <lineage>
        <taxon>Eukaryota</taxon>
        <taxon>Fungi</taxon>
        <taxon>Fungi incertae sedis</taxon>
        <taxon>Mucoromycota</taxon>
        <taxon>Mucoromycotina</taxon>
        <taxon>Mucoromycetes</taxon>
        <taxon>Mucorales</taxon>
        <taxon>Cunninghamellaceae</taxon>
        <taxon>Hesseltinella</taxon>
    </lineage>
</organism>
<protein>
    <submittedName>
        <fullName evidence="2">Uncharacterized protein</fullName>
    </submittedName>
</protein>
<evidence type="ECO:0000313" key="2">
    <source>
        <dbReference type="EMBL" id="ORX59772.1"/>
    </source>
</evidence>
<dbReference type="Proteomes" id="UP000242146">
    <property type="component" value="Unassembled WGS sequence"/>
</dbReference>
<feature type="transmembrane region" description="Helical" evidence="1">
    <location>
        <begin position="12"/>
        <end position="32"/>
    </location>
</feature>
<keyword evidence="1" id="KW-0472">Membrane</keyword>
<name>A0A1X2GRY8_9FUNG</name>
<keyword evidence="1" id="KW-1133">Transmembrane helix</keyword>
<reference evidence="2 3" key="1">
    <citation type="submission" date="2016-07" db="EMBL/GenBank/DDBJ databases">
        <title>Pervasive Adenine N6-methylation of Active Genes in Fungi.</title>
        <authorList>
            <consortium name="DOE Joint Genome Institute"/>
            <person name="Mondo S.J."/>
            <person name="Dannebaum R.O."/>
            <person name="Kuo R.C."/>
            <person name="Labutti K."/>
            <person name="Haridas S."/>
            <person name="Kuo A."/>
            <person name="Salamov A."/>
            <person name="Ahrendt S.R."/>
            <person name="Lipzen A."/>
            <person name="Sullivan W."/>
            <person name="Andreopoulos W.B."/>
            <person name="Clum A."/>
            <person name="Lindquist E."/>
            <person name="Daum C."/>
            <person name="Ramamoorthy G.K."/>
            <person name="Gryganskyi A."/>
            <person name="Culley D."/>
            <person name="Magnuson J.K."/>
            <person name="James T.Y."/>
            <person name="O'Malley M.A."/>
            <person name="Stajich J.E."/>
            <person name="Spatafora J.W."/>
            <person name="Visel A."/>
            <person name="Grigoriev I.V."/>
        </authorList>
    </citation>
    <scope>NUCLEOTIDE SEQUENCE [LARGE SCALE GENOMIC DNA]</scope>
    <source>
        <strain evidence="2 3">NRRL 3301</strain>
    </source>
</reference>
<sequence length="54" mass="6027">MLGNKKHVKVFVLFYYAGAGTSCYTIRALSLYDPAGELKQGRLNLSSSMKKKKN</sequence>
<dbReference type="EMBL" id="MCGT01000005">
    <property type="protein sequence ID" value="ORX59772.1"/>
    <property type="molecule type" value="Genomic_DNA"/>
</dbReference>
<accession>A0A1X2GRY8</accession>
<keyword evidence="3" id="KW-1185">Reference proteome</keyword>
<evidence type="ECO:0000256" key="1">
    <source>
        <dbReference type="SAM" id="Phobius"/>
    </source>
</evidence>
<proteinExistence type="predicted"/>
<evidence type="ECO:0000313" key="3">
    <source>
        <dbReference type="Proteomes" id="UP000242146"/>
    </source>
</evidence>
<keyword evidence="1" id="KW-0812">Transmembrane</keyword>
<dbReference type="PROSITE" id="PS51257">
    <property type="entry name" value="PROKAR_LIPOPROTEIN"/>
    <property type="match status" value="1"/>
</dbReference>
<dbReference type="AlphaFoldDB" id="A0A1X2GRY8"/>
<comment type="caution">
    <text evidence="2">The sequence shown here is derived from an EMBL/GenBank/DDBJ whole genome shotgun (WGS) entry which is preliminary data.</text>
</comment>